<keyword evidence="2" id="KW-1185">Reference proteome</keyword>
<gene>
    <name evidence="1" type="ORF">DICVIV_06190</name>
</gene>
<dbReference type="OrthoDB" id="5873630at2759"/>
<accession>A0A0D8XSZ1</accession>
<dbReference type="AlphaFoldDB" id="A0A0D8XSZ1"/>
<proteinExistence type="predicted"/>
<dbReference type="Proteomes" id="UP000053766">
    <property type="component" value="Unassembled WGS sequence"/>
</dbReference>
<sequence>MFTKIGATATFLKTAALRDFYLHVVSSHRKQLFYSVSVFLNKGFVIASKWQLMVINVHLTTQERESLIREERKRRRLARIRQKYCIMIGDESYSLPLPLGTNTYIFRKELRKSVLEKVTEVKLDTIDVPKMPLPSNTFPTNAITPKVPTKRPSPRSRVFTREDAVLALTRGRLAQERCRAEKLAKKRKVEDAIRLKRRAVEEANNFSKEQSLIFASVSDTTAVVNPARWFFHKRQMLF</sequence>
<name>A0A0D8XSZ1_DICVI</name>
<reference evidence="1 2" key="1">
    <citation type="submission" date="2013-11" db="EMBL/GenBank/DDBJ databases">
        <title>Draft genome of the bovine lungworm Dictyocaulus viviparus.</title>
        <authorList>
            <person name="Mitreva M."/>
        </authorList>
    </citation>
    <scope>NUCLEOTIDE SEQUENCE [LARGE SCALE GENOMIC DNA]</scope>
    <source>
        <strain evidence="1 2">HannoverDv2000</strain>
    </source>
</reference>
<evidence type="ECO:0000313" key="2">
    <source>
        <dbReference type="Proteomes" id="UP000053766"/>
    </source>
</evidence>
<protein>
    <submittedName>
        <fullName evidence="1">Uncharacterized protein</fullName>
    </submittedName>
</protein>
<evidence type="ECO:0000313" key="1">
    <source>
        <dbReference type="EMBL" id="KJH47723.1"/>
    </source>
</evidence>
<dbReference type="EMBL" id="KN716295">
    <property type="protein sequence ID" value="KJH47723.1"/>
    <property type="molecule type" value="Genomic_DNA"/>
</dbReference>
<organism evidence="1 2">
    <name type="scientific">Dictyocaulus viviparus</name>
    <name type="common">Bovine lungworm</name>
    <dbReference type="NCBI Taxonomy" id="29172"/>
    <lineage>
        <taxon>Eukaryota</taxon>
        <taxon>Metazoa</taxon>
        <taxon>Ecdysozoa</taxon>
        <taxon>Nematoda</taxon>
        <taxon>Chromadorea</taxon>
        <taxon>Rhabditida</taxon>
        <taxon>Rhabditina</taxon>
        <taxon>Rhabditomorpha</taxon>
        <taxon>Strongyloidea</taxon>
        <taxon>Metastrongylidae</taxon>
        <taxon>Dictyocaulus</taxon>
    </lineage>
</organism>
<reference evidence="2" key="2">
    <citation type="journal article" date="2016" name="Sci. Rep.">
        <title>Dictyocaulus viviparus genome, variome and transcriptome elucidate lungworm biology and support future intervention.</title>
        <authorList>
            <person name="McNulty S.N."/>
            <person name="Strube C."/>
            <person name="Rosa B.A."/>
            <person name="Martin J.C."/>
            <person name="Tyagi R."/>
            <person name="Choi Y.J."/>
            <person name="Wang Q."/>
            <person name="Hallsworth Pepin K."/>
            <person name="Zhang X."/>
            <person name="Ozersky P."/>
            <person name="Wilson R.K."/>
            <person name="Sternberg P.W."/>
            <person name="Gasser R.B."/>
            <person name="Mitreva M."/>
        </authorList>
    </citation>
    <scope>NUCLEOTIDE SEQUENCE [LARGE SCALE GENOMIC DNA]</scope>
    <source>
        <strain evidence="2">HannoverDv2000</strain>
    </source>
</reference>